<evidence type="ECO:0000256" key="1">
    <source>
        <dbReference type="ARBA" id="ARBA00022741"/>
    </source>
</evidence>
<gene>
    <name evidence="5" type="ORF">B0H63DRAFT_476747</name>
</gene>
<dbReference type="Pfam" id="PF06395">
    <property type="entry name" value="CDC24"/>
    <property type="match status" value="1"/>
</dbReference>
<reference evidence="5" key="1">
    <citation type="journal article" date="2023" name="Mol. Phylogenet. Evol.">
        <title>Genome-scale phylogeny and comparative genomics of the fungal order Sordariales.</title>
        <authorList>
            <person name="Hensen N."/>
            <person name="Bonometti L."/>
            <person name="Westerberg I."/>
            <person name="Brannstrom I.O."/>
            <person name="Guillou S."/>
            <person name="Cros-Aarteil S."/>
            <person name="Calhoun S."/>
            <person name="Haridas S."/>
            <person name="Kuo A."/>
            <person name="Mondo S."/>
            <person name="Pangilinan J."/>
            <person name="Riley R."/>
            <person name="LaButti K."/>
            <person name="Andreopoulos B."/>
            <person name="Lipzen A."/>
            <person name="Chen C."/>
            <person name="Yan M."/>
            <person name="Daum C."/>
            <person name="Ng V."/>
            <person name="Clum A."/>
            <person name="Steindorff A."/>
            <person name="Ohm R.A."/>
            <person name="Martin F."/>
            <person name="Silar P."/>
            <person name="Natvig D.O."/>
            <person name="Lalanne C."/>
            <person name="Gautier V."/>
            <person name="Ament-Velasquez S.L."/>
            <person name="Kruys A."/>
            <person name="Hutchinson M.I."/>
            <person name="Powell A.J."/>
            <person name="Barry K."/>
            <person name="Miller A.N."/>
            <person name="Grigoriev I.V."/>
            <person name="Debuchy R."/>
            <person name="Gladieux P."/>
            <person name="Hiltunen Thoren M."/>
            <person name="Johannesson H."/>
        </authorList>
    </citation>
    <scope>NUCLEOTIDE SEQUENCE</scope>
    <source>
        <strain evidence="5">CBS 232.78</strain>
    </source>
</reference>
<feature type="region of interest" description="Disordered" evidence="3">
    <location>
        <begin position="200"/>
        <end position="226"/>
    </location>
</feature>
<dbReference type="SMART" id="SM00175">
    <property type="entry name" value="RAB"/>
    <property type="match status" value="1"/>
</dbReference>
<dbReference type="InterPro" id="IPR027417">
    <property type="entry name" value="P-loop_NTPase"/>
</dbReference>
<dbReference type="Gene3D" id="3.40.50.300">
    <property type="entry name" value="P-loop containing nucleotide triphosphate hydrolases"/>
    <property type="match status" value="1"/>
</dbReference>
<dbReference type="AlphaFoldDB" id="A0AAE0TWB1"/>
<dbReference type="PANTHER" id="PTHR24070">
    <property type="entry name" value="RAS, DI-RAS, AND RHEB FAMILY MEMBERS OF SMALL GTPASE SUPERFAMILY"/>
    <property type="match status" value="1"/>
</dbReference>
<dbReference type="PRINTS" id="PR00449">
    <property type="entry name" value="RASTRNSFRMNG"/>
</dbReference>
<feature type="compositionally biased region" description="Polar residues" evidence="3">
    <location>
        <begin position="214"/>
        <end position="226"/>
    </location>
</feature>
<evidence type="ECO:0000256" key="3">
    <source>
        <dbReference type="SAM" id="MobiDB-lite"/>
    </source>
</evidence>
<keyword evidence="1" id="KW-0547">Nucleotide-binding</keyword>
<dbReference type="PROSITE" id="PS51419">
    <property type="entry name" value="RAB"/>
    <property type="match status" value="1"/>
</dbReference>
<sequence length="981" mass="110610">MEALGAVASVAGIFSAVSAVVKILGPYATATKDAPKIAAQLLSEALATKTIVGALHLLTTNLTGTAKHASLIQVDQIIAVLTYGVHLFSEFESLLQTLPPPDHRSSRTRLFSSVQWIRKKATLTAYFTRIQAFKLSVNCILSILQSDSQSRAEDHQQQLITNVDELFRNNQALTRLILGADAADAASIAWSQRRASVQTVRLQQEDGTTDTPEDQTSGSSSKSQNRYSRFSLPFETHLNDSRVYRRAVRNTMDYSMRSSVLNPYAWSVFTGLSLSNISDISVLCLPIYPEDITNPQHYSFGSVTSIPAVADLPESVPGPLMQGLSNAAHTGSIFQECIKARMRLSQLDLGVTDCFDAASQGTDHLSSIIFAFRLGKPLMMLLDYLSYPSVRVEWWDRMAAALPTNTAIQLAVPQFTQTCIDDHGVDPADCFTTTDLMSTDRTKHVKIIRLVNRLLDKLSAQGTIRTMPFESHQASVNDPAPAIAVVDKFLRDERDYVDKLEYLHWKVDHILELGELPQHEYIEAELVLRQAHKLAGWQRRFLFEAEIMFNKPHHSQTWHSVFHRWSQASSTYYATFITGENLLKSAVLQAASKATNSGRRINHLVYLKKLALPAKRIHGYREFLEELSHHCGSKDIELALDSLQELIDTVEAQKLADAEKNLHKGFTLNDNSLIRGLGRILMFEDTKVVENKGATANGITTVKVKLYLFEKAMLQVEELESKAVTSLSNHTNLSIRCLIQVDRIRKITKDSLQGLEGFKVTWEPWATKERFCLFVPLQTPEPRLDIWINRLNSLRPMFRTKMQEYRLVVAGGDQADKSMLTQQLIFPQTPLMSEVYDPTLDSTHRKHFIVDCAPALLDVIDTGNQYDNYYAVNLNRERLFREGDGFLLVYSVTSRASFDEIASLRREILRMKEKDDYPMVIVGGRCSMQSQREVTWVEGKKLADSLSCKFIEVDAKENVNVEKAFFALVREVRRYAGRELF</sequence>
<evidence type="ECO:0000313" key="6">
    <source>
        <dbReference type="Proteomes" id="UP001285441"/>
    </source>
</evidence>
<dbReference type="SUPFAM" id="SSF52540">
    <property type="entry name" value="P-loop containing nucleoside triphosphate hydrolases"/>
    <property type="match status" value="1"/>
</dbReference>
<protein>
    <recommendedName>
        <fullName evidence="4">Cdc24/Scd1 N-terminal domain-containing protein</fullName>
    </recommendedName>
</protein>
<dbReference type="PROSITE" id="PS51421">
    <property type="entry name" value="RAS"/>
    <property type="match status" value="1"/>
</dbReference>
<evidence type="ECO:0000256" key="2">
    <source>
        <dbReference type="ARBA" id="ARBA00023134"/>
    </source>
</evidence>
<dbReference type="SUPFAM" id="SSF48065">
    <property type="entry name" value="DBL homology domain (DH-domain)"/>
    <property type="match status" value="1"/>
</dbReference>
<feature type="domain" description="Cdc24/Scd1 N-terminal" evidence="4">
    <location>
        <begin position="367"/>
        <end position="455"/>
    </location>
</feature>
<dbReference type="GO" id="GO:0005525">
    <property type="term" value="F:GTP binding"/>
    <property type="evidence" value="ECO:0007669"/>
    <property type="project" value="UniProtKB-KW"/>
</dbReference>
<proteinExistence type="predicted"/>
<dbReference type="EMBL" id="JAULSW010000005">
    <property type="protein sequence ID" value="KAK3381861.1"/>
    <property type="molecule type" value="Genomic_DNA"/>
</dbReference>
<accession>A0AAE0TWB1</accession>
<evidence type="ECO:0000259" key="4">
    <source>
        <dbReference type="Pfam" id="PF06395"/>
    </source>
</evidence>
<dbReference type="InterPro" id="IPR035899">
    <property type="entry name" value="DBL_dom_sf"/>
</dbReference>
<name>A0AAE0TWB1_9PEZI</name>
<dbReference type="Gene3D" id="1.20.900.10">
    <property type="entry name" value="Dbl homology (DH) domain"/>
    <property type="match status" value="1"/>
</dbReference>
<organism evidence="5 6">
    <name type="scientific">Podospora didyma</name>
    <dbReference type="NCBI Taxonomy" id="330526"/>
    <lineage>
        <taxon>Eukaryota</taxon>
        <taxon>Fungi</taxon>
        <taxon>Dikarya</taxon>
        <taxon>Ascomycota</taxon>
        <taxon>Pezizomycotina</taxon>
        <taxon>Sordariomycetes</taxon>
        <taxon>Sordariomycetidae</taxon>
        <taxon>Sordariales</taxon>
        <taxon>Podosporaceae</taxon>
        <taxon>Podospora</taxon>
    </lineage>
</organism>
<dbReference type="Proteomes" id="UP001285441">
    <property type="component" value="Unassembled WGS sequence"/>
</dbReference>
<keyword evidence="6" id="KW-1185">Reference proteome</keyword>
<dbReference type="InterPro" id="IPR001806">
    <property type="entry name" value="Small_GTPase"/>
</dbReference>
<dbReference type="GO" id="GO:0016020">
    <property type="term" value="C:membrane"/>
    <property type="evidence" value="ECO:0007669"/>
    <property type="project" value="InterPro"/>
</dbReference>
<comment type="caution">
    <text evidence="5">The sequence shown here is derived from an EMBL/GenBank/DDBJ whole genome shotgun (WGS) entry which is preliminary data.</text>
</comment>
<dbReference type="GO" id="GO:0003924">
    <property type="term" value="F:GTPase activity"/>
    <property type="evidence" value="ECO:0007669"/>
    <property type="project" value="InterPro"/>
</dbReference>
<evidence type="ECO:0000313" key="5">
    <source>
        <dbReference type="EMBL" id="KAK3381861.1"/>
    </source>
</evidence>
<keyword evidence="2" id="KW-0342">GTP-binding</keyword>
<dbReference type="GO" id="GO:0007165">
    <property type="term" value="P:signal transduction"/>
    <property type="evidence" value="ECO:0007669"/>
    <property type="project" value="InterPro"/>
</dbReference>
<dbReference type="SMART" id="SM00173">
    <property type="entry name" value="RAS"/>
    <property type="match status" value="1"/>
</dbReference>
<dbReference type="Pfam" id="PF00071">
    <property type="entry name" value="Ras"/>
    <property type="match status" value="1"/>
</dbReference>
<dbReference type="InterPro" id="IPR010481">
    <property type="entry name" value="Cdc24/Scd1_N"/>
</dbReference>
<reference evidence="5" key="2">
    <citation type="submission" date="2023-06" db="EMBL/GenBank/DDBJ databases">
        <authorList>
            <consortium name="Lawrence Berkeley National Laboratory"/>
            <person name="Haridas S."/>
            <person name="Hensen N."/>
            <person name="Bonometti L."/>
            <person name="Westerberg I."/>
            <person name="Brannstrom I.O."/>
            <person name="Guillou S."/>
            <person name="Cros-Aarteil S."/>
            <person name="Calhoun S."/>
            <person name="Kuo A."/>
            <person name="Mondo S."/>
            <person name="Pangilinan J."/>
            <person name="Riley R."/>
            <person name="LaButti K."/>
            <person name="Andreopoulos B."/>
            <person name="Lipzen A."/>
            <person name="Chen C."/>
            <person name="Yanf M."/>
            <person name="Daum C."/>
            <person name="Ng V."/>
            <person name="Clum A."/>
            <person name="Steindorff A."/>
            <person name="Ohm R."/>
            <person name="Martin F."/>
            <person name="Silar P."/>
            <person name="Natvig D."/>
            <person name="Lalanne C."/>
            <person name="Gautier V."/>
            <person name="Ament-velasquez S.L."/>
            <person name="Kruys A."/>
            <person name="Hutchinson M.I."/>
            <person name="Powell A.J."/>
            <person name="Barry K."/>
            <person name="Miller A.N."/>
            <person name="Grigoriev I.V."/>
            <person name="Debuchy R."/>
            <person name="Gladieux P."/>
            <person name="Thoren M.H."/>
            <person name="Johannesson H."/>
        </authorList>
    </citation>
    <scope>NUCLEOTIDE SEQUENCE</scope>
    <source>
        <strain evidence="5">CBS 232.78</strain>
    </source>
</reference>
<dbReference type="InterPro" id="IPR020849">
    <property type="entry name" value="Small_GTPase_Ras-type"/>
</dbReference>